<feature type="domain" description="HTH lysR-type" evidence="8">
    <location>
        <begin position="20"/>
        <end position="77"/>
    </location>
</feature>
<evidence type="ECO:0000256" key="6">
    <source>
        <dbReference type="ARBA" id="ARBA00067332"/>
    </source>
</evidence>
<dbReference type="InterPro" id="IPR036390">
    <property type="entry name" value="WH_DNA-bd_sf"/>
</dbReference>
<evidence type="ECO:0000259" key="8">
    <source>
        <dbReference type="PROSITE" id="PS50931"/>
    </source>
</evidence>
<comment type="caution">
    <text evidence="9">The sequence shown here is derived from an EMBL/GenBank/DDBJ whole genome shotgun (WGS) entry which is preliminary data.</text>
</comment>
<dbReference type="GO" id="GO:0003700">
    <property type="term" value="F:DNA-binding transcription factor activity"/>
    <property type="evidence" value="ECO:0007669"/>
    <property type="project" value="InterPro"/>
</dbReference>
<gene>
    <name evidence="9" type="ORF">BCL32_2094</name>
</gene>
<keyword evidence="2" id="KW-0805">Transcription regulation</keyword>
<name>A0A559TGU3_9HYPH</name>
<comment type="similarity">
    <text evidence="1">Belongs to the LysR transcriptional regulatory family.</text>
</comment>
<dbReference type="CDD" id="cd08422">
    <property type="entry name" value="PBP2_CrgA_like"/>
    <property type="match status" value="1"/>
</dbReference>
<evidence type="ECO:0000256" key="4">
    <source>
        <dbReference type="ARBA" id="ARBA00023163"/>
    </source>
</evidence>
<evidence type="ECO:0000313" key="10">
    <source>
        <dbReference type="Proteomes" id="UP000319824"/>
    </source>
</evidence>
<dbReference type="FunFam" id="1.10.10.10:FF:000001">
    <property type="entry name" value="LysR family transcriptional regulator"/>
    <property type="match status" value="1"/>
</dbReference>
<dbReference type="PANTHER" id="PTHR30537:SF66">
    <property type="entry name" value="IRON-REGULATED VIRULENCE REGULATORY PROTEIN IRGB"/>
    <property type="match status" value="1"/>
</dbReference>
<dbReference type="PANTHER" id="PTHR30537">
    <property type="entry name" value="HTH-TYPE TRANSCRIPTIONAL REGULATOR"/>
    <property type="match status" value="1"/>
</dbReference>
<dbReference type="Gene3D" id="3.40.190.290">
    <property type="match status" value="1"/>
</dbReference>
<keyword evidence="3 9" id="KW-0238">DNA-binding</keyword>
<evidence type="ECO:0000256" key="2">
    <source>
        <dbReference type="ARBA" id="ARBA00023015"/>
    </source>
</evidence>
<evidence type="ECO:0000256" key="5">
    <source>
        <dbReference type="ARBA" id="ARBA00054626"/>
    </source>
</evidence>
<dbReference type="AlphaFoldDB" id="A0A559TGU3"/>
<dbReference type="SUPFAM" id="SSF46785">
    <property type="entry name" value="Winged helix' DNA-binding domain"/>
    <property type="match status" value="1"/>
</dbReference>
<dbReference type="SUPFAM" id="SSF53850">
    <property type="entry name" value="Periplasmic binding protein-like II"/>
    <property type="match status" value="1"/>
</dbReference>
<sequence length="313" mass="33943">MTECMLKTDNKIGGHYAEAINFNRLAYFVAVVDAGSFTRAAEYLGITKAVVSQQVAKLEQEVGTTLLMRTTRRVQATEAGLFFHARCVSILREAGDALGELAQGRTRPKGLLRITAPYDYGTSVVVPLVTAFSQRYNDCKVELNLSDKMVDLVADNMDLAIRVGWLADSSMQARRIGSFRQLLVGSQAFAGEIAALSAPIDCAPLPFVANNALREPLEWTFTRSDGEVRSVRFKADIAINTTPAVMEAVRQGAGLSVLPDFLATAGLLAGDLIPVLPEWQLPSGGVYTVYPAARFRPPKVSVFVDMLIAALKV</sequence>
<evidence type="ECO:0000256" key="7">
    <source>
        <dbReference type="ARBA" id="ARBA00083243"/>
    </source>
</evidence>
<evidence type="ECO:0000256" key="3">
    <source>
        <dbReference type="ARBA" id="ARBA00023125"/>
    </source>
</evidence>
<keyword evidence="4" id="KW-0804">Transcription</keyword>
<dbReference type="GO" id="GO:0006351">
    <property type="term" value="P:DNA-templated transcription"/>
    <property type="evidence" value="ECO:0007669"/>
    <property type="project" value="TreeGrafter"/>
</dbReference>
<dbReference type="InterPro" id="IPR005119">
    <property type="entry name" value="LysR_subst-bd"/>
</dbReference>
<dbReference type="InterPro" id="IPR000847">
    <property type="entry name" value="LysR_HTH_N"/>
</dbReference>
<dbReference type="Gene3D" id="1.10.10.10">
    <property type="entry name" value="Winged helix-like DNA-binding domain superfamily/Winged helix DNA-binding domain"/>
    <property type="match status" value="1"/>
</dbReference>
<reference evidence="9 10" key="1">
    <citation type="submission" date="2019-06" db="EMBL/GenBank/DDBJ databases">
        <title>Pac Bio to generate improved reference genome sequences for organisms with transposon mutant libraries (support for FEBA project).</title>
        <authorList>
            <person name="Blow M."/>
        </authorList>
    </citation>
    <scope>NUCLEOTIDE SEQUENCE [LARGE SCALE GENOMIC DNA]</scope>
    <source>
        <strain evidence="9 10">USDA 1844</strain>
    </source>
</reference>
<dbReference type="Pfam" id="PF00126">
    <property type="entry name" value="HTH_1"/>
    <property type="match status" value="1"/>
</dbReference>
<organism evidence="9 10">
    <name type="scientific">Rhizobium mongolense USDA 1844</name>
    <dbReference type="NCBI Taxonomy" id="1079460"/>
    <lineage>
        <taxon>Bacteria</taxon>
        <taxon>Pseudomonadati</taxon>
        <taxon>Pseudomonadota</taxon>
        <taxon>Alphaproteobacteria</taxon>
        <taxon>Hyphomicrobiales</taxon>
        <taxon>Rhizobiaceae</taxon>
        <taxon>Rhizobium/Agrobacterium group</taxon>
        <taxon>Rhizobium</taxon>
    </lineage>
</organism>
<dbReference type="InterPro" id="IPR058163">
    <property type="entry name" value="LysR-type_TF_proteobact-type"/>
</dbReference>
<dbReference type="InterPro" id="IPR036388">
    <property type="entry name" value="WH-like_DNA-bd_sf"/>
</dbReference>
<dbReference type="Pfam" id="PF03466">
    <property type="entry name" value="LysR_substrate"/>
    <property type="match status" value="1"/>
</dbReference>
<protein>
    <recommendedName>
        <fullName evidence="6">HTH-type transcriptional regulator TtuA</fullName>
    </recommendedName>
    <alternativeName>
        <fullName evidence="7">Tartrate utilization transcriptional regulator</fullName>
    </alternativeName>
</protein>
<accession>A0A559TGU3</accession>
<evidence type="ECO:0000313" key="9">
    <source>
        <dbReference type="EMBL" id="TVZ73829.1"/>
    </source>
</evidence>
<evidence type="ECO:0000256" key="1">
    <source>
        <dbReference type="ARBA" id="ARBA00009437"/>
    </source>
</evidence>
<proteinExistence type="inferred from homology"/>
<dbReference type="PRINTS" id="PR00039">
    <property type="entry name" value="HTHLYSR"/>
</dbReference>
<dbReference type="PROSITE" id="PS50931">
    <property type="entry name" value="HTH_LYSR"/>
    <property type="match status" value="1"/>
</dbReference>
<comment type="function">
    <text evidence="5">Transcriptional regulator of the ttuABCDE tartrate utilization operon.</text>
</comment>
<dbReference type="GO" id="GO:0043565">
    <property type="term" value="F:sequence-specific DNA binding"/>
    <property type="evidence" value="ECO:0007669"/>
    <property type="project" value="TreeGrafter"/>
</dbReference>
<dbReference type="EMBL" id="VISO01000002">
    <property type="protein sequence ID" value="TVZ73829.1"/>
    <property type="molecule type" value="Genomic_DNA"/>
</dbReference>
<dbReference type="Proteomes" id="UP000319824">
    <property type="component" value="Unassembled WGS sequence"/>
</dbReference>